<organism evidence="3 4">
    <name type="scientific">Flavivirga spongiicola</name>
    <dbReference type="NCBI Taxonomy" id="421621"/>
    <lineage>
        <taxon>Bacteria</taxon>
        <taxon>Pseudomonadati</taxon>
        <taxon>Bacteroidota</taxon>
        <taxon>Flavobacteriia</taxon>
        <taxon>Flavobacteriales</taxon>
        <taxon>Flavobacteriaceae</taxon>
        <taxon>Flavivirga</taxon>
    </lineage>
</organism>
<name>A0ABU7XQ46_9FLAO</name>
<protein>
    <submittedName>
        <fullName evidence="3">Lactonase family protein</fullName>
    </submittedName>
</protein>
<comment type="caution">
    <text evidence="3">The sequence shown here is derived from an EMBL/GenBank/DDBJ whole genome shotgun (WGS) entry which is preliminary data.</text>
</comment>
<comment type="similarity">
    <text evidence="1">Belongs to the cycloisomerase 2 family.</text>
</comment>
<dbReference type="InterPro" id="IPR011048">
    <property type="entry name" value="Haem_d1_sf"/>
</dbReference>
<dbReference type="EMBL" id="JAODOP010000004">
    <property type="protein sequence ID" value="MEF3832836.1"/>
    <property type="molecule type" value="Genomic_DNA"/>
</dbReference>
<dbReference type="InterPro" id="IPR019405">
    <property type="entry name" value="Lactonase_7-beta_prop"/>
</dbReference>
<evidence type="ECO:0000313" key="3">
    <source>
        <dbReference type="EMBL" id="MEF3832836.1"/>
    </source>
</evidence>
<dbReference type="InterPro" id="IPR015943">
    <property type="entry name" value="WD40/YVTN_repeat-like_dom_sf"/>
</dbReference>
<evidence type="ECO:0000313" key="4">
    <source>
        <dbReference type="Proteomes" id="UP001337305"/>
    </source>
</evidence>
<dbReference type="Proteomes" id="UP001337305">
    <property type="component" value="Unassembled WGS sequence"/>
</dbReference>
<dbReference type="Pfam" id="PF10282">
    <property type="entry name" value="Lactonase"/>
    <property type="match status" value="1"/>
</dbReference>
<dbReference type="InterPro" id="IPR050282">
    <property type="entry name" value="Cycloisomerase_2"/>
</dbReference>
<keyword evidence="2" id="KW-0313">Glucose metabolism</keyword>
<proteinExistence type="inferred from homology"/>
<keyword evidence="4" id="KW-1185">Reference proteome</keyword>
<evidence type="ECO:0000256" key="1">
    <source>
        <dbReference type="ARBA" id="ARBA00005564"/>
    </source>
</evidence>
<gene>
    <name evidence="3" type="ORF">N1F79_06825</name>
</gene>
<dbReference type="PANTHER" id="PTHR30344">
    <property type="entry name" value="6-PHOSPHOGLUCONOLACTONASE-RELATED"/>
    <property type="match status" value="1"/>
</dbReference>
<accession>A0ABU7XQ46</accession>
<evidence type="ECO:0000256" key="2">
    <source>
        <dbReference type="ARBA" id="ARBA00022526"/>
    </source>
</evidence>
<keyword evidence="2" id="KW-0119">Carbohydrate metabolism</keyword>
<dbReference type="Gene3D" id="2.130.10.10">
    <property type="entry name" value="YVTN repeat-like/Quinoprotein amine dehydrogenase"/>
    <property type="match status" value="1"/>
</dbReference>
<dbReference type="SUPFAM" id="SSF51004">
    <property type="entry name" value="C-terminal (heme d1) domain of cytochrome cd1-nitrite reductase"/>
    <property type="match status" value="1"/>
</dbReference>
<sequence>MIFYTGSYTQEGAPANIPKGEGIGCFKLNQETGVIKSLHYTKQRNPSYLVISKDKKYLYAVEEMLESLKPRIFSYKIENQGLLKPINSQELVGDYACHLAIIQDQLVVANYVSGNALSFQILEDGSLAPCNQFIKHVGTGPNKERQESAHVHMVYPFKKDHMFLVDLGLDKAKVYQLIANTKSWKMALGLDLNIEPGSGARHMVLDKTQNYAFILSELTGAVFVLKNEGKKFKQIQKILSVPQNCKEDFGAAAIRLHPSGQFLYTSARGSNTITIFKINEKNKMLSLVAYQATEGKTPRDFNIDPTGEWLIAANQDSGTLVVFKMNKETGLLTKKYKKTVETPVNITWLC</sequence>
<dbReference type="RefSeq" id="WP_303305204.1">
    <property type="nucleotide sequence ID" value="NZ_JAODOP010000004.1"/>
</dbReference>
<reference evidence="3 4" key="1">
    <citation type="submission" date="2022-09" db="EMBL/GenBank/DDBJ databases">
        <title>Genome sequencing of Flavivirga sp. MEBiC05379.</title>
        <authorList>
            <person name="Oh H.-M."/>
            <person name="Kwon K.K."/>
            <person name="Park M.J."/>
            <person name="Yang S.-H."/>
        </authorList>
    </citation>
    <scope>NUCLEOTIDE SEQUENCE [LARGE SCALE GENOMIC DNA]</scope>
    <source>
        <strain evidence="3 4">MEBiC05379</strain>
    </source>
</reference>
<dbReference type="PANTHER" id="PTHR30344:SF1">
    <property type="entry name" value="6-PHOSPHOGLUCONOLACTONASE"/>
    <property type="match status" value="1"/>
</dbReference>